<organism evidence="3 4">
    <name type="scientific">Glutinoglossum americanum</name>
    <dbReference type="NCBI Taxonomy" id="1670608"/>
    <lineage>
        <taxon>Eukaryota</taxon>
        <taxon>Fungi</taxon>
        <taxon>Dikarya</taxon>
        <taxon>Ascomycota</taxon>
        <taxon>Pezizomycotina</taxon>
        <taxon>Geoglossomycetes</taxon>
        <taxon>Geoglossales</taxon>
        <taxon>Geoglossaceae</taxon>
        <taxon>Glutinoglossum</taxon>
    </lineage>
</organism>
<dbReference type="AlphaFoldDB" id="A0A9P8KUI3"/>
<keyword evidence="4" id="KW-1185">Reference proteome</keyword>
<evidence type="ECO:0000313" key="3">
    <source>
        <dbReference type="EMBL" id="KAH0536226.1"/>
    </source>
</evidence>
<dbReference type="EMBL" id="JAGHQL010000223">
    <property type="protein sequence ID" value="KAH0536226.1"/>
    <property type="molecule type" value="Genomic_DNA"/>
</dbReference>
<evidence type="ECO:0000313" key="4">
    <source>
        <dbReference type="Proteomes" id="UP000698800"/>
    </source>
</evidence>
<feature type="compositionally biased region" description="Basic and acidic residues" evidence="2">
    <location>
        <begin position="16"/>
        <end position="29"/>
    </location>
</feature>
<protein>
    <submittedName>
        <fullName evidence="3">Uncharacterized protein</fullName>
    </submittedName>
</protein>
<accession>A0A9P8KUI3</accession>
<dbReference type="Proteomes" id="UP000698800">
    <property type="component" value="Unassembled WGS sequence"/>
</dbReference>
<feature type="coiled-coil region" evidence="1">
    <location>
        <begin position="81"/>
        <end position="115"/>
    </location>
</feature>
<evidence type="ECO:0000256" key="1">
    <source>
        <dbReference type="SAM" id="Coils"/>
    </source>
</evidence>
<evidence type="ECO:0000256" key="2">
    <source>
        <dbReference type="SAM" id="MobiDB-lite"/>
    </source>
</evidence>
<feature type="region of interest" description="Disordered" evidence="2">
    <location>
        <begin position="1"/>
        <end position="60"/>
    </location>
</feature>
<comment type="caution">
    <text evidence="3">The sequence shown here is derived from an EMBL/GenBank/DDBJ whole genome shotgun (WGS) entry which is preliminary data.</text>
</comment>
<gene>
    <name evidence="3" type="ORF">FGG08_006871</name>
</gene>
<feature type="compositionally biased region" description="Basic and acidic residues" evidence="2">
    <location>
        <begin position="40"/>
        <end position="60"/>
    </location>
</feature>
<sequence>MGPSHLSDTPPPYKPIPDKKRSSQPEHSEPSIPHQASGGDWKERFRSRRGKDQPPKHVVLDKDTARWEELLAAVGRIKEIVEGLEERMGGVKERMGGLEERMGRVEERMEGFEKRAGVAEEVLRNIGGKLDELRGAMKVVGKVVVGVSEVVEEVVEEGLRKARRIGEEEGRWGEVREKITILERKVKKIGAAAER</sequence>
<keyword evidence="1" id="KW-0175">Coiled coil</keyword>
<reference evidence="3" key="1">
    <citation type="submission" date="2021-03" db="EMBL/GenBank/DDBJ databases">
        <title>Comparative genomics and phylogenomic investigation of the class Geoglossomycetes provide insights into ecological specialization and systematics.</title>
        <authorList>
            <person name="Melie T."/>
            <person name="Pirro S."/>
            <person name="Miller A.N."/>
            <person name="Quandt A."/>
        </authorList>
    </citation>
    <scope>NUCLEOTIDE SEQUENCE</scope>
    <source>
        <strain evidence="3">GBOQ0MN5Z8</strain>
    </source>
</reference>
<dbReference type="Gene3D" id="1.20.5.340">
    <property type="match status" value="1"/>
</dbReference>
<name>A0A9P8KUI3_9PEZI</name>
<dbReference type="SUPFAM" id="SSF57997">
    <property type="entry name" value="Tropomyosin"/>
    <property type="match status" value="1"/>
</dbReference>
<proteinExistence type="predicted"/>